<evidence type="ECO:0000259" key="4">
    <source>
        <dbReference type="PROSITE" id="PS51722"/>
    </source>
</evidence>
<dbReference type="PROSITE" id="PS51722">
    <property type="entry name" value="G_TR_2"/>
    <property type="match status" value="1"/>
</dbReference>
<keyword evidence="3" id="KW-0342">GTP-binding</keyword>
<dbReference type="InterPro" id="IPR005225">
    <property type="entry name" value="Small_GTP-bd"/>
</dbReference>
<dbReference type="SUPFAM" id="SSF52540">
    <property type="entry name" value="P-loop containing nucleoside triphosphate hydrolases"/>
    <property type="match status" value="1"/>
</dbReference>
<dbReference type="PANTHER" id="PTHR42854:SF3">
    <property type="entry name" value="EUKARYOTIC TRANSLATION INITIATION FACTOR 2 SUBUNIT 3-RELATED"/>
    <property type="match status" value="1"/>
</dbReference>
<feature type="domain" description="Tr-type G" evidence="4">
    <location>
        <begin position="3"/>
        <end position="171"/>
    </location>
</feature>
<dbReference type="GO" id="GO:0001514">
    <property type="term" value="P:selenocysteine incorporation"/>
    <property type="evidence" value="ECO:0007669"/>
    <property type="project" value="TreeGrafter"/>
</dbReference>
<organism evidence="5">
    <name type="scientific">marine metagenome</name>
    <dbReference type="NCBI Taxonomy" id="408172"/>
    <lineage>
        <taxon>unclassified sequences</taxon>
        <taxon>metagenomes</taxon>
        <taxon>ecological metagenomes</taxon>
    </lineage>
</organism>
<dbReference type="InterPro" id="IPR000795">
    <property type="entry name" value="T_Tr_GTP-bd_dom"/>
</dbReference>
<dbReference type="InterPro" id="IPR027417">
    <property type="entry name" value="P-loop_NTPase"/>
</dbReference>
<dbReference type="InterPro" id="IPR009000">
    <property type="entry name" value="Transl_B-barrel_sf"/>
</dbReference>
<dbReference type="EMBL" id="UINC01147436">
    <property type="protein sequence ID" value="SVD38769.1"/>
    <property type="molecule type" value="Genomic_DNA"/>
</dbReference>
<evidence type="ECO:0000313" key="5">
    <source>
        <dbReference type="EMBL" id="SVD38769.1"/>
    </source>
</evidence>
<accession>A0A382UX01</accession>
<evidence type="ECO:0000256" key="1">
    <source>
        <dbReference type="ARBA" id="ARBA00022741"/>
    </source>
</evidence>
<dbReference type="GO" id="GO:0005525">
    <property type="term" value="F:GTP binding"/>
    <property type="evidence" value="ECO:0007669"/>
    <property type="project" value="UniProtKB-KW"/>
</dbReference>
<reference evidence="5" key="1">
    <citation type="submission" date="2018-05" db="EMBL/GenBank/DDBJ databases">
        <authorList>
            <person name="Lanie J.A."/>
            <person name="Ng W.-L."/>
            <person name="Kazmierczak K.M."/>
            <person name="Andrzejewski T.M."/>
            <person name="Davidsen T.M."/>
            <person name="Wayne K.J."/>
            <person name="Tettelin H."/>
            <person name="Glass J.I."/>
            <person name="Rusch D."/>
            <person name="Podicherti R."/>
            <person name="Tsui H.-C.T."/>
            <person name="Winkler M.E."/>
        </authorList>
    </citation>
    <scope>NUCLEOTIDE SEQUENCE</scope>
</reference>
<keyword evidence="1" id="KW-0547">Nucleotide-binding</keyword>
<dbReference type="InterPro" id="IPR050543">
    <property type="entry name" value="eIF2G"/>
</dbReference>
<name>A0A382UX01_9ZZZZ</name>
<dbReference type="Pfam" id="PF00009">
    <property type="entry name" value="GTP_EFTU"/>
    <property type="match status" value="1"/>
</dbReference>
<dbReference type="GO" id="GO:0005829">
    <property type="term" value="C:cytosol"/>
    <property type="evidence" value="ECO:0007669"/>
    <property type="project" value="TreeGrafter"/>
</dbReference>
<dbReference type="PROSITE" id="PS00301">
    <property type="entry name" value="G_TR_1"/>
    <property type="match status" value="1"/>
</dbReference>
<dbReference type="GO" id="GO:0000049">
    <property type="term" value="F:tRNA binding"/>
    <property type="evidence" value="ECO:0007669"/>
    <property type="project" value="TreeGrafter"/>
</dbReference>
<dbReference type="SUPFAM" id="SSF50447">
    <property type="entry name" value="Translation proteins"/>
    <property type="match status" value="1"/>
</dbReference>
<protein>
    <recommendedName>
        <fullName evidence="4">Tr-type G domain-containing protein</fullName>
    </recommendedName>
</protein>
<dbReference type="AlphaFoldDB" id="A0A382UX01"/>
<dbReference type="Gene3D" id="3.40.50.300">
    <property type="entry name" value="P-loop containing nucleotide triphosphate hydrolases"/>
    <property type="match status" value="1"/>
</dbReference>
<evidence type="ECO:0000256" key="3">
    <source>
        <dbReference type="ARBA" id="ARBA00023134"/>
    </source>
</evidence>
<feature type="non-terminal residue" evidence="5">
    <location>
        <position position="220"/>
    </location>
</feature>
<dbReference type="GO" id="GO:0035368">
    <property type="term" value="F:selenocysteine insertion sequence binding"/>
    <property type="evidence" value="ECO:0007669"/>
    <property type="project" value="TreeGrafter"/>
</dbReference>
<dbReference type="GO" id="GO:0003924">
    <property type="term" value="F:GTPase activity"/>
    <property type="evidence" value="ECO:0007669"/>
    <property type="project" value="InterPro"/>
</dbReference>
<gene>
    <name evidence="5" type="ORF">METZ01_LOCUS391623</name>
</gene>
<evidence type="ECO:0000256" key="2">
    <source>
        <dbReference type="ARBA" id="ARBA00022917"/>
    </source>
</evidence>
<dbReference type="Gene3D" id="2.40.30.10">
    <property type="entry name" value="Translation factors"/>
    <property type="match status" value="1"/>
</dbReference>
<sequence length="220" mass="23300">MEPRHAILATAGHIDHGKSALVNALTGNDPDRLPEEKQRGITIDLGFAHLELPEHSLGIVDVPGHQDFVKNMVAGVGAVDLALLVVAADDGWMPQTEEHLQILTYLGASRGVVALTKADLIEDPTERIEEIRKQLANSPLAEIPIIPTSAHNGEGLEELKEALALAAQSMPVHTDCGQPRLAVDRVFSLQGIGTIATGTLTGGTIKQGQSIEAYPPGKTS</sequence>
<dbReference type="PANTHER" id="PTHR42854">
    <property type="entry name" value="EUKARYOTIC TRANSLATION INITIATION FACTOR 2 SUBUNIT 3 FAMILY MEMBER"/>
    <property type="match status" value="1"/>
</dbReference>
<proteinExistence type="predicted"/>
<dbReference type="CDD" id="cd04171">
    <property type="entry name" value="SelB"/>
    <property type="match status" value="1"/>
</dbReference>
<dbReference type="InterPro" id="IPR031157">
    <property type="entry name" value="G_TR_CS"/>
</dbReference>
<keyword evidence="2" id="KW-0648">Protein biosynthesis</keyword>
<dbReference type="GO" id="GO:0016259">
    <property type="term" value="P:selenocysteine metabolic process"/>
    <property type="evidence" value="ECO:0007669"/>
    <property type="project" value="TreeGrafter"/>
</dbReference>
<dbReference type="NCBIfam" id="TIGR00231">
    <property type="entry name" value="small_GTP"/>
    <property type="match status" value="1"/>
</dbReference>